<evidence type="ECO:0000313" key="7">
    <source>
        <dbReference type="Proteomes" id="UP000479710"/>
    </source>
</evidence>
<protein>
    <submittedName>
        <fullName evidence="6">Uncharacterized protein</fullName>
    </submittedName>
</protein>
<dbReference type="GO" id="GO:0015020">
    <property type="term" value="F:glucuronosyltransferase activity"/>
    <property type="evidence" value="ECO:0007669"/>
    <property type="project" value="InterPro"/>
</dbReference>
<evidence type="ECO:0000313" key="6">
    <source>
        <dbReference type="EMBL" id="KAF0931589.1"/>
    </source>
</evidence>
<keyword evidence="5" id="KW-0325">Glycoprotein</keyword>
<accession>A0A6G1F420</accession>
<evidence type="ECO:0000256" key="2">
    <source>
        <dbReference type="ARBA" id="ARBA00022676"/>
    </source>
</evidence>
<comment type="subcellular location">
    <subcellularLocation>
        <location evidence="1">Membrane</location>
        <topology evidence="1">Single-pass type II membrane protein</topology>
    </subcellularLocation>
</comment>
<keyword evidence="4" id="KW-0472">Membrane</keyword>
<keyword evidence="7" id="KW-1185">Reference proteome</keyword>
<keyword evidence="3" id="KW-0808">Transferase</keyword>
<gene>
    <name evidence="6" type="ORF">E2562_005554</name>
</gene>
<dbReference type="Proteomes" id="UP000479710">
    <property type="component" value="Unassembled WGS sequence"/>
</dbReference>
<dbReference type="Pfam" id="PF02485">
    <property type="entry name" value="Branch"/>
    <property type="match status" value="1"/>
</dbReference>
<dbReference type="EMBL" id="SPHZ02000001">
    <property type="protein sequence ID" value="KAF0931589.1"/>
    <property type="molecule type" value="Genomic_DNA"/>
</dbReference>
<dbReference type="InterPro" id="IPR003406">
    <property type="entry name" value="Glyco_trans_14"/>
</dbReference>
<evidence type="ECO:0000256" key="3">
    <source>
        <dbReference type="ARBA" id="ARBA00022679"/>
    </source>
</evidence>
<dbReference type="PANTHER" id="PTHR45719">
    <property type="entry name" value="GLYCOSYLTRANSFERASE"/>
    <property type="match status" value="1"/>
</dbReference>
<organism evidence="6 7">
    <name type="scientific">Oryza meyeriana var. granulata</name>
    <dbReference type="NCBI Taxonomy" id="110450"/>
    <lineage>
        <taxon>Eukaryota</taxon>
        <taxon>Viridiplantae</taxon>
        <taxon>Streptophyta</taxon>
        <taxon>Embryophyta</taxon>
        <taxon>Tracheophyta</taxon>
        <taxon>Spermatophyta</taxon>
        <taxon>Magnoliopsida</taxon>
        <taxon>Liliopsida</taxon>
        <taxon>Poales</taxon>
        <taxon>Poaceae</taxon>
        <taxon>BOP clade</taxon>
        <taxon>Oryzoideae</taxon>
        <taxon>Oryzeae</taxon>
        <taxon>Oryzinae</taxon>
        <taxon>Oryza</taxon>
        <taxon>Oryza meyeriana</taxon>
    </lineage>
</organism>
<evidence type="ECO:0000256" key="4">
    <source>
        <dbReference type="ARBA" id="ARBA00023136"/>
    </source>
</evidence>
<dbReference type="OrthoDB" id="2019572at2759"/>
<dbReference type="AlphaFoldDB" id="A0A6G1F420"/>
<dbReference type="GO" id="GO:0016020">
    <property type="term" value="C:membrane"/>
    <property type="evidence" value="ECO:0007669"/>
    <property type="project" value="UniProtKB-SubCell"/>
</dbReference>
<name>A0A6G1F420_9ORYZ</name>
<keyword evidence="2" id="KW-0328">Glycosyltransferase</keyword>
<comment type="caution">
    <text evidence="6">The sequence shown here is derived from an EMBL/GenBank/DDBJ whole genome shotgun (WGS) entry which is preliminary data.</text>
</comment>
<proteinExistence type="predicted"/>
<evidence type="ECO:0000256" key="1">
    <source>
        <dbReference type="ARBA" id="ARBA00004606"/>
    </source>
</evidence>
<reference evidence="6 7" key="1">
    <citation type="submission" date="2019-11" db="EMBL/GenBank/DDBJ databases">
        <title>Whole genome sequence of Oryza granulata.</title>
        <authorList>
            <person name="Li W."/>
        </authorList>
    </citation>
    <scope>NUCLEOTIDE SEQUENCE [LARGE SCALE GENOMIC DNA]</scope>
    <source>
        <strain evidence="7">cv. Menghai</strain>
        <tissue evidence="6">Leaf</tissue>
    </source>
</reference>
<dbReference type="InterPro" id="IPR044610">
    <property type="entry name" value="GLCAT14A/B/C"/>
</dbReference>
<sequence>MTCSWWRQTRSVGPEINPSDPICQIYDGRAKFLFRSAPNFPFRARGCPTAIQIHGCRNAVKFVSSPEGHFQTVICNAPRFVPTAANHDLHHIQWDTPPRQHPHALTLADRPAMDRSGAPFARKFARDDPVLDAIDADLLGGRGVNGTGDMFVRGGWCVGAGGGCDEVGDDWVLRLRTRAARIEKLMDRIVRSEAFANIQCN</sequence>
<evidence type="ECO:0000256" key="5">
    <source>
        <dbReference type="ARBA" id="ARBA00023180"/>
    </source>
</evidence>
<dbReference type="PANTHER" id="PTHR45719:SF7">
    <property type="entry name" value="OS01G0201100 PROTEIN"/>
    <property type="match status" value="1"/>
</dbReference>